<dbReference type="EMBL" id="MGEG01000049">
    <property type="protein sequence ID" value="OGL77993.1"/>
    <property type="molecule type" value="Genomic_DNA"/>
</dbReference>
<name>A0A1F7UIA9_9BACT</name>
<comment type="caution">
    <text evidence="1">The sequence shown here is derived from an EMBL/GenBank/DDBJ whole genome shotgun (WGS) entry which is preliminary data.</text>
</comment>
<sequence length="153" mass="17146">MEKPSLVEALGQARMFLQAEIESRMKRVLVIRVSTGRAARVIEKKGKRCSAARLEAVKRVLTLLFDEELRLREEEKCISMALLALADPTDPDNIFLPLALLGRFRAAAAGVMSRTGDYRIFSRFFPDKNARAEHLRVICRALADAAVDRGQGF</sequence>
<evidence type="ECO:0000313" key="1">
    <source>
        <dbReference type="EMBL" id="OGL77993.1"/>
    </source>
</evidence>
<accession>A0A1F7UIA9</accession>
<dbReference type="Proteomes" id="UP000176598">
    <property type="component" value="Unassembled WGS sequence"/>
</dbReference>
<dbReference type="AlphaFoldDB" id="A0A1F7UIA9"/>
<proteinExistence type="predicted"/>
<gene>
    <name evidence="1" type="ORF">A3F28_03235</name>
</gene>
<protein>
    <submittedName>
        <fullName evidence="1">Uncharacterized protein</fullName>
    </submittedName>
</protein>
<reference evidence="1 2" key="1">
    <citation type="journal article" date="2016" name="Nat. Commun.">
        <title>Thousands of microbial genomes shed light on interconnected biogeochemical processes in an aquifer system.</title>
        <authorList>
            <person name="Anantharaman K."/>
            <person name="Brown C.T."/>
            <person name="Hug L.A."/>
            <person name="Sharon I."/>
            <person name="Castelle C.J."/>
            <person name="Probst A.J."/>
            <person name="Thomas B.C."/>
            <person name="Singh A."/>
            <person name="Wilkins M.J."/>
            <person name="Karaoz U."/>
            <person name="Brodie E.L."/>
            <person name="Williams K.H."/>
            <person name="Hubbard S.S."/>
            <person name="Banfield J.F."/>
        </authorList>
    </citation>
    <scope>NUCLEOTIDE SEQUENCE [LARGE SCALE GENOMIC DNA]</scope>
</reference>
<organism evidence="1 2">
    <name type="scientific">Candidatus Uhrbacteria bacterium RIFCSPHIGHO2_12_FULL_57_11</name>
    <dbReference type="NCBI Taxonomy" id="1802398"/>
    <lineage>
        <taxon>Bacteria</taxon>
        <taxon>Candidatus Uhriibacteriota</taxon>
    </lineage>
</organism>
<evidence type="ECO:0000313" key="2">
    <source>
        <dbReference type="Proteomes" id="UP000176598"/>
    </source>
</evidence>